<dbReference type="InterPro" id="IPR009014">
    <property type="entry name" value="Transketo_C/PFOR_II"/>
</dbReference>
<keyword evidence="4" id="KW-0670">Pyruvate</keyword>
<evidence type="ECO:0000256" key="10">
    <source>
        <dbReference type="ARBA" id="ARBA00076968"/>
    </source>
</evidence>
<dbReference type="GO" id="GO:0006979">
    <property type="term" value="P:response to oxidative stress"/>
    <property type="evidence" value="ECO:0007669"/>
    <property type="project" value="TreeGrafter"/>
</dbReference>
<evidence type="ECO:0000256" key="2">
    <source>
        <dbReference type="ARBA" id="ARBA00012691"/>
    </source>
</evidence>
<feature type="domain" description="Pyruvate flavodoxin/ferredoxin oxidoreductase pyrimidine binding" evidence="13">
    <location>
        <begin position="214"/>
        <end position="447"/>
    </location>
</feature>
<dbReference type="Proteomes" id="UP000009231">
    <property type="component" value="Chromosome"/>
</dbReference>
<dbReference type="OrthoDB" id="31112at2157"/>
<dbReference type="Gene3D" id="3.40.920.10">
    <property type="entry name" value="Pyruvate-ferredoxin oxidoreductase, PFOR, domain III"/>
    <property type="match status" value="1"/>
</dbReference>
<dbReference type="FunFam" id="3.40.50.970:FF:000022">
    <property type="entry name" value="2-oxoglutarate ferredoxin oxidoreductase alpha subunit"/>
    <property type="match status" value="1"/>
</dbReference>
<evidence type="ECO:0000256" key="3">
    <source>
        <dbReference type="ARBA" id="ARBA00023002"/>
    </source>
</evidence>
<dbReference type="InterPro" id="IPR019752">
    <property type="entry name" value="Pyrv/ketoisovalerate_OxRed_cat"/>
</dbReference>
<evidence type="ECO:0000256" key="8">
    <source>
        <dbReference type="ARBA" id="ARBA00066947"/>
    </source>
</evidence>
<accession>F6D1K8</accession>
<sequence>MSFDSFKEDVSIVLCGEAGQGIQTVESILVHAIKKGGYHVFSTKEYMSRVRGGENSTEIRISSKRVISYVDRIDILLSLSKGAVPHLENRISSKTVIMGDDQHLKSLKEGYDLIKIPLLDMAKEMGGVIFSNVIAAGAIACILNIPRSIFESCIEEIFARKGEGIVKKDIAAGMKGYEIGKELVDSGRIKVDIETNPKVADELLLDGTEAVGLGCIAGGCRFMSSYPMTPSTPLQTFIAQNSKDFDIIFEQAEDEIAAINMAIAGFYAGARSMVATSGSGFALMEEGVGLSGIIETPVVIYIGQRPGPAVGLPTRTAQEDLNLAFYSGPGEFPRAIFAPGNLEDAFELSQKAFNLADRCQVPVFILSDQYFADVFYNQSPFDLEGLEVEDHTIKTGKDYKRYKITQNGISPRGIPGFGDGLVIVDSDEHDEEGHLTEDLDIREKMVDKRLRKLNEVQKDVIPPELVGNHDYSTLVIGWGSTYGPIKEALDNLKAEDMSFLYFKQLYPLHPSTEKYLKNAERTVIFENNAQSQFADLIKLKTGFNIESKVLKYNGMPFSVEEVEENLKELLEG</sequence>
<dbReference type="GeneID" id="10667668"/>
<evidence type="ECO:0000256" key="9">
    <source>
        <dbReference type="ARBA" id="ARBA00071398"/>
    </source>
</evidence>
<dbReference type="PANTHER" id="PTHR32154:SF20">
    <property type="entry name" value="2-OXOGLUTARATE OXIDOREDUCTASE SUBUNIT KORA"/>
    <property type="match status" value="1"/>
</dbReference>
<dbReference type="KEGG" id="mew:MSWAN_0190"/>
<evidence type="ECO:0000313" key="14">
    <source>
        <dbReference type="EMBL" id="AEG17236.1"/>
    </source>
</evidence>
<proteinExistence type="predicted"/>
<dbReference type="NCBIfam" id="TIGR03710">
    <property type="entry name" value="OAFO_sf"/>
    <property type="match status" value="1"/>
</dbReference>
<dbReference type="EC" id="1.2.7.3" evidence="8"/>
<dbReference type="InterPro" id="IPR022367">
    <property type="entry name" value="2-oxoacid/accept_OxRdtase_asu"/>
</dbReference>
<evidence type="ECO:0000256" key="6">
    <source>
        <dbReference type="ARBA" id="ARBA00052359"/>
    </source>
</evidence>
<dbReference type="SUPFAM" id="SSF52922">
    <property type="entry name" value="TK C-terminal domain-like"/>
    <property type="match status" value="1"/>
</dbReference>
<protein>
    <recommendedName>
        <fullName evidence="9">2-oxoglutarate synthase subunit KorA</fullName>
        <ecNumber evidence="2">1.2.7.11</ecNumber>
        <ecNumber evidence="8">1.2.7.3</ecNumber>
    </recommendedName>
    <alternativeName>
        <fullName evidence="11">2-ketoglutarate oxidoreductase alpha chain</fullName>
    </alternativeName>
    <alternativeName>
        <fullName evidence="10">2-oxoglutarate-ferredoxin oxidoreductase subunit alpha</fullName>
    </alternativeName>
</protein>
<evidence type="ECO:0000256" key="7">
    <source>
        <dbReference type="ARBA" id="ARBA00064882"/>
    </source>
</evidence>
<comment type="catalytic activity">
    <reaction evidence="5">
        <text>a 2-oxocarboxylate + 2 oxidized [2Fe-2S]-[ferredoxin] + CoA = an acyl-CoA + 2 reduced [2Fe-2S]-[ferredoxin] + CO2 + H(+)</text>
        <dbReference type="Rhea" id="RHEA:42316"/>
        <dbReference type="Rhea" id="RHEA-COMP:10000"/>
        <dbReference type="Rhea" id="RHEA-COMP:10001"/>
        <dbReference type="ChEBI" id="CHEBI:15378"/>
        <dbReference type="ChEBI" id="CHEBI:16526"/>
        <dbReference type="ChEBI" id="CHEBI:33737"/>
        <dbReference type="ChEBI" id="CHEBI:33738"/>
        <dbReference type="ChEBI" id="CHEBI:35179"/>
        <dbReference type="ChEBI" id="CHEBI:57287"/>
        <dbReference type="ChEBI" id="CHEBI:58342"/>
        <dbReference type="EC" id="1.2.7.11"/>
    </reaction>
</comment>
<dbReference type="eggNOG" id="arCOG01606">
    <property type="taxonomic scope" value="Archaea"/>
</dbReference>
<comment type="catalytic activity">
    <reaction evidence="6">
        <text>2 oxidized [2Fe-2S]-[ferredoxin] + 2-oxoglutarate + CoA = succinyl-CoA + 2 reduced [2Fe-2S]-[ferredoxin] + CO2 + H(+)</text>
        <dbReference type="Rhea" id="RHEA:17297"/>
        <dbReference type="Rhea" id="RHEA-COMP:10000"/>
        <dbReference type="Rhea" id="RHEA-COMP:10001"/>
        <dbReference type="ChEBI" id="CHEBI:15378"/>
        <dbReference type="ChEBI" id="CHEBI:16526"/>
        <dbReference type="ChEBI" id="CHEBI:16810"/>
        <dbReference type="ChEBI" id="CHEBI:33737"/>
        <dbReference type="ChEBI" id="CHEBI:33738"/>
        <dbReference type="ChEBI" id="CHEBI:57287"/>
        <dbReference type="ChEBI" id="CHEBI:57292"/>
        <dbReference type="EC" id="1.2.7.3"/>
    </reaction>
</comment>
<keyword evidence="3 14" id="KW-0560">Oxidoreductase</keyword>
<evidence type="ECO:0000256" key="4">
    <source>
        <dbReference type="ARBA" id="ARBA00023317"/>
    </source>
</evidence>
<reference evidence="14 15" key="1">
    <citation type="journal article" date="2014" name="Int. J. Syst. Evol. Microbiol.">
        <title>Methanobacterium paludis sp. nov. and a novel strain of Methanobacterium lacus isolated from northern peatlands.</title>
        <authorList>
            <person name="Cadillo-Quiroz H."/>
            <person name="Brauer S.L."/>
            <person name="Goodson N."/>
            <person name="Yavitt J.B."/>
            <person name="Zinder S.H."/>
        </authorList>
    </citation>
    <scope>NUCLEOTIDE SEQUENCE [LARGE SCALE GENOMIC DNA]</scope>
    <source>
        <strain evidence="15">DSM 25820 / JCM 18151 / SWAN1</strain>
    </source>
</reference>
<dbReference type="AlphaFoldDB" id="F6D1K8"/>
<dbReference type="EC" id="1.2.7.11" evidence="2"/>
<dbReference type="InterPro" id="IPR029061">
    <property type="entry name" value="THDP-binding"/>
</dbReference>
<dbReference type="GO" id="GO:0047553">
    <property type="term" value="F:2-oxoglutarate synthase activity"/>
    <property type="evidence" value="ECO:0007669"/>
    <property type="project" value="UniProtKB-EC"/>
</dbReference>
<evidence type="ECO:0000256" key="11">
    <source>
        <dbReference type="ARBA" id="ARBA00079587"/>
    </source>
</evidence>
<dbReference type="Gene3D" id="3.40.50.970">
    <property type="match status" value="1"/>
</dbReference>
<dbReference type="CDD" id="cd07034">
    <property type="entry name" value="TPP_PYR_PFOR_IOR-alpha_like"/>
    <property type="match status" value="1"/>
</dbReference>
<evidence type="ECO:0000313" key="15">
    <source>
        <dbReference type="Proteomes" id="UP000009231"/>
    </source>
</evidence>
<dbReference type="PANTHER" id="PTHR32154">
    <property type="entry name" value="PYRUVATE-FLAVODOXIN OXIDOREDUCTASE-RELATED"/>
    <property type="match status" value="1"/>
</dbReference>
<comment type="subunit">
    <text evidence="1">Heterodimer composed of an alpha and a beta subunit.</text>
</comment>
<evidence type="ECO:0000256" key="1">
    <source>
        <dbReference type="ARBA" id="ARBA00011631"/>
    </source>
</evidence>
<evidence type="ECO:0000256" key="5">
    <source>
        <dbReference type="ARBA" id="ARBA00048893"/>
    </source>
</evidence>
<dbReference type="FunFam" id="3.40.50.920:FF:000009">
    <property type="entry name" value="2-oxoglutarate ferredoxin oxidoreductase subunit alpha"/>
    <property type="match status" value="1"/>
</dbReference>
<dbReference type="InterPro" id="IPR050722">
    <property type="entry name" value="Pyruvate:ferred/Flavod_OxRd"/>
</dbReference>
<organism evidence="14 15">
    <name type="scientific">Methanobacterium paludis (strain DSM 25820 / JCM 18151 / SWAN1)</name>
    <dbReference type="NCBI Taxonomy" id="868131"/>
    <lineage>
        <taxon>Archaea</taxon>
        <taxon>Methanobacteriati</taxon>
        <taxon>Methanobacteriota</taxon>
        <taxon>Methanomada group</taxon>
        <taxon>Methanobacteria</taxon>
        <taxon>Methanobacteriales</taxon>
        <taxon>Methanobacteriaceae</taxon>
        <taxon>Methanobacterium</taxon>
    </lineage>
</organism>
<gene>
    <name evidence="14" type="ordered locus">MSWAN_0190</name>
</gene>
<feature type="domain" description="Pyruvate/ketoisovalerate oxidoreductase catalytic" evidence="12">
    <location>
        <begin position="18"/>
        <end position="178"/>
    </location>
</feature>
<dbReference type="EMBL" id="CP002772">
    <property type="protein sequence ID" value="AEG17236.1"/>
    <property type="molecule type" value="Genomic_DNA"/>
</dbReference>
<keyword evidence="15" id="KW-1185">Reference proteome</keyword>
<evidence type="ECO:0000259" key="13">
    <source>
        <dbReference type="Pfam" id="PF01855"/>
    </source>
</evidence>
<evidence type="ECO:0000259" key="12">
    <source>
        <dbReference type="Pfam" id="PF01558"/>
    </source>
</evidence>
<name>F6D1K8_METPW</name>
<dbReference type="RefSeq" id="WP_013824738.1">
    <property type="nucleotide sequence ID" value="NC_015574.1"/>
</dbReference>
<dbReference type="GO" id="GO:0018491">
    <property type="term" value="F:2-oxobutyrate synthase activity"/>
    <property type="evidence" value="ECO:0007669"/>
    <property type="project" value="UniProtKB-ARBA"/>
</dbReference>
<dbReference type="STRING" id="868131.MSWAN_0190"/>
<dbReference type="Pfam" id="PF01558">
    <property type="entry name" value="POR"/>
    <property type="match status" value="1"/>
</dbReference>
<comment type="subunit">
    <text evidence="7">Heterotetramer of the KorA, KorB, KorC and KorD subunits.</text>
</comment>
<dbReference type="HOGENOM" id="CLU_017038_1_0_2"/>
<dbReference type="InterPro" id="IPR002880">
    <property type="entry name" value="Pyrv_Fd/Flavodoxin_OxRdtase_N"/>
</dbReference>
<dbReference type="SUPFAM" id="SSF53323">
    <property type="entry name" value="Pyruvate-ferredoxin oxidoreductase, PFOR, domain III"/>
    <property type="match status" value="1"/>
</dbReference>
<dbReference type="GO" id="GO:0019164">
    <property type="term" value="F:pyruvate synthase activity"/>
    <property type="evidence" value="ECO:0007669"/>
    <property type="project" value="UniProtKB-ARBA"/>
</dbReference>
<dbReference type="Gene3D" id="3.40.50.920">
    <property type="match status" value="1"/>
</dbReference>
<dbReference type="Pfam" id="PF01855">
    <property type="entry name" value="POR_N"/>
    <property type="match status" value="1"/>
</dbReference>
<dbReference type="InterPro" id="IPR002869">
    <property type="entry name" value="Pyrv_flavodox_OxRed_cen"/>
</dbReference>
<dbReference type="SUPFAM" id="SSF52518">
    <property type="entry name" value="Thiamin diphosphate-binding fold (THDP-binding)"/>
    <property type="match status" value="1"/>
</dbReference>